<accession>A0A8E5HJ65</accession>
<organism evidence="1 2">
    <name type="scientific">Ustilaginoidea virens</name>
    <name type="common">Rice false smut fungus</name>
    <name type="synonym">Villosiclava virens</name>
    <dbReference type="NCBI Taxonomy" id="1159556"/>
    <lineage>
        <taxon>Eukaryota</taxon>
        <taxon>Fungi</taxon>
        <taxon>Dikarya</taxon>
        <taxon>Ascomycota</taxon>
        <taxon>Pezizomycotina</taxon>
        <taxon>Sordariomycetes</taxon>
        <taxon>Hypocreomycetidae</taxon>
        <taxon>Hypocreales</taxon>
        <taxon>Clavicipitaceae</taxon>
        <taxon>Ustilaginoidea</taxon>
    </lineage>
</organism>
<gene>
    <name evidence="1" type="ORF">UV8b_00656</name>
</gene>
<dbReference type="Proteomes" id="UP000027002">
    <property type="component" value="Chromosome 1"/>
</dbReference>
<dbReference type="AlphaFoldDB" id="A0A8E5HJ65"/>
<dbReference type="GeneID" id="66061434"/>
<sequence>MPWPRMPVNGPLHPRATFAPMPVTLRFLGQRPCCTARLALAATRGFRNDRDAAGHRVHAARLGSLASFVDEVAKRILHVHL</sequence>
<name>A0A8E5HJ65_USTVR</name>
<dbReference type="KEGG" id="uvi:66061434"/>
<evidence type="ECO:0000313" key="1">
    <source>
        <dbReference type="EMBL" id="QUC16415.1"/>
    </source>
</evidence>
<keyword evidence="2" id="KW-1185">Reference proteome</keyword>
<dbReference type="EMBL" id="CP072753">
    <property type="protein sequence ID" value="QUC16415.1"/>
    <property type="molecule type" value="Genomic_DNA"/>
</dbReference>
<reference evidence="1" key="1">
    <citation type="submission" date="2020-03" db="EMBL/GenBank/DDBJ databases">
        <title>A mixture of massive structural variations and highly conserved coding sequences in Ustilaginoidea virens genome.</title>
        <authorList>
            <person name="Zhang K."/>
            <person name="Zhao Z."/>
            <person name="Zhang Z."/>
            <person name="Li Y."/>
            <person name="Hsiang T."/>
            <person name="Sun W."/>
        </authorList>
    </citation>
    <scope>NUCLEOTIDE SEQUENCE</scope>
    <source>
        <strain evidence="1">UV-8b</strain>
    </source>
</reference>
<protein>
    <submittedName>
        <fullName evidence="1">Uncharacterized protein</fullName>
    </submittedName>
</protein>
<evidence type="ECO:0000313" key="2">
    <source>
        <dbReference type="Proteomes" id="UP000027002"/>
    </source>
</evidence>
<proteinExistence type="predicted"/>
<dbReference type="RefSeq" id="XP_042994088.1">
    <property type="nucleotide sequence ID" value="XM_043138154.1"/>
</dbReference>